<evidence type="ECO:0008006" key="4">
    <source>
        <dbReference type="Google" id="ProtNLM"/>
    </source>
</evidence>
<accession>H1HL28</accession>
<evidence type="ECO:0000313" key="3">
    <source>
        <dbReference type="Proteomes" id="UP000003167"/>
    </source>
</evidence>
<comment type="caution">
    <text evidence="2">The sequence shown here is derived from an EMBL/GenBank/DDBJ whole genome shotgun (WGS) entry which is preliminary data.</text>
</comment>
<keyword evidence="3" id="KW-1185">Reference proteome</keyword>
<reference evidence="2 3" key="1">
    <citation type="submission" date="2011-12" db="EMBL/GenBank/DDBJ databases">
        <title>The Genome Sequence of Prevotella maculosa OT 289.</title>
        <authorList>
            <consortium name="The Broad Institute Genome Sequencing Platform"/>
            <person name="Earl A."/>
            <person name="Ward D."/>
            <person name="Feldgarden M."/>
            <person name="Gevers D."/>
            <person name="Izard J."/>
            <person name="Blanton J.M."/>
            <person name="Mathney J."/>
            <person name="Tanner A.C."/>
            <person name="Dewhirst F.E."/>
            <person name="Young S.K."/>
            <person name="Zeng Q."/>
            <person name="Gargeya S."/>
            <person name="Fitzgerald M."/>
            <person name="Haas B."/>
            <person name="Abouelleil A."/>
            <person name="Alvarado L."/>
            <person name="Arachchi H.M."/>
            <person name="Berlin A."/>
            <person name="Chapman S.B."/>
            <person name="Gearin G."/>
            <person name="Goldberg J."/>
            <person name="Griggs A."/>
            <person name="Gujja S."/>
            <person name="Hansen M."/>
            <person name="Heiman D."/>
            <person name="Howarth C."/>
            <person name="Larimer J."/>
            <person name="Lui A."/>
            <person name="MacDonald P.J.P."/>
            <person name="McCowen C."/>
            <person name="Montmayeur A."/>
            <person name="Murphy C."/>
            <person name="Neiman D."/>
            <person name="Pearson M."/>
            <person name="Priest M."/>
            <person name="Roberts A."/>
            <person name="Saif S."/>
            <person name="Shea T."/>
            <person name="Sisk P."/>
            <person name="Stolte C."/>
            <person name="Sykes S."/>
            <person name="Wortman J."/>
            <person name="Nusbaum C."/>
            <person name="Birren B."/>
        </authorList>
    </citation>
    <scope>NUCLEOTIDE SEQUENCE [LARGE SCALE GENOMIC DNA]</scope>
    <source>
        <strain evidence="2 3">OT 289</strain>
    </source>
</reference>
<name>H1HL28_9BACT</name>
<protein>
    <recommendedName>
        <fullName evidence="4">Bacteroidetes PKD-like domain-containing protein</fullName>
    </recommendedName>
</protein>
<dbReference type="EMBL" id="AGEK01000017">
    <property type="protein sequence ID" value="EHO72492.1"/>
    <property type="molecule type" value="Genomic_DNA"/>
</dbReference>
<sequence length="126" mass="14280">MKHLFLILLSLLVLGNVFVSCKDEKTDFTELGKDEYPQIFGQWPDKKSNGDLGEFNLTLGDTLKPIVQYTPSQYSEGTWYIDGEVVHRGTGLCYIPKAIGTYNVKLVVKTAKYETSREAVLNVWSR</sequence>
<dbReference type="RefSeq" id="WP_008564664.1">
    <property type="nucleotide sequence ID" value="NZ_JH594502.1"/>
</dbReference>
<evidence type="ECO:0000256" key="1">
    <source>
        <dbReference type="SAM" id="SignalP"/>
    </source>
</evidence>
<dbReference type="Proteomes" id="UP000003167">
    <property type="component" value="Unassembled WGS sequence"/>
</dbReference>
<feature type="chain" id="PRO_5003551501" description="Bacteroidetes PKD-like domain-containing protein" evidence="1">
    <location>
        <begin position="22"/>
        <end position="126"/>
    </location>
</feature>
<feature type="signal peptide" evidence="1">
    <location>
        <begin position="1"/>
        <end position="21"/>
    </location>
</feature>
<organism evidence="2 3">
    <name type="scientific">Segatella maculosa OT 289</name>
    <dbReference type="NCBI Taxonomy" id="999422"/>
    <lineage>
        <taxon>Bacteria</taxon>
        <taxon>Pseudomonadati</taxon>
        <taxon>Bacteroidota</taxon>
        <taxon>Bacteroidia</taxon>
        <taxon>Bacteroidales</taxon>
        <taxon>Prevotellaceae</taxon>
        <taxon>Segatella</taxon>
    </lineage>
</organism>
<proteinExistence type="predicted"/>
<dbReference type="HOGENOM" id="CLU_1936152_0_0_10"/>
<dbReference type="STRING" id="999422.HMPREF9944_00872"/>
<dbReference type="OrthoDB" id="1062282at2"/>
<keyword evidence="1" id="KW-0732">Signal</keyword>
<gene>
    <name evidence="2" type="ORF">HMPREF9944_00872</name>
</gene>
<dbReference type="AlphaFoldDB" id="H1HL28"/>
<dbReference type="PROSITE" id="PS51257">
    <property type="entry name" value="PROKAR_LIPOPROTEIN"/>
    <property type="match status" value="1"/>
</dbReference>
<dbReference type="PATRIC" id="fig|999422.3.peg.896"/>
<evidence type="ECO:0000313" key="2">
    <source>
        <dbReference type="EMBL" id="EHO72492.1"/>
    </source>
</evidence>